<evidence type="ECO:0000313" key="5">
    <source>
        <dbReference type="Proteomes" id="UP000436088"/>
    </source>
</evidence>
<gene>
    <name evidence="4" type="ORF">F3Y22_tig00110776pilonHSYRG00069</name>
</gene>
<dbReference type="InterPro" id="IPR046960">
    <property type="entry name" value="PPR_At4g14850-like_plant"/>
</dbReference>
<evidence type="ECO:0000313" key="4">
    <source>
        <dbReference type="EMBL" id="KAE8694758.1"/>
    </source>
</evidence>
<accession>A0A6A2ZS87</accession>
<keyword evidence="2" id="KW-0677">Repeat</keyword>
<dbReference type="InterPro" id="IPR011990">
    <property type="entry name" value="TPR-like_helical_dom_sf"/>
</dbReference>
<dbReference type="AlphaFoldDB" id="A0A6A2ZS87"/>
<dbReference type="Proteomes" id="UP000436088">
    <property type="component" value="Unassembled WGS sequence"/>
</dbReference>
<dbReference type="GO" id="GO:0048731">
    <property type="term" value="P:system development"/>
    <property type="evidence" value="ECO:0007669"/>
    <property type="project" value="UniProtKB-ARBA"/>
</dbReference>
<dbReference type="InterPro" id="IPR002885">
    <property type="entry name" value="PPR_rpt"/>
</dbReference>
<keyword evidence="5" id="KW-1185">Reference proteome</keyword>
<name>A0A6A2ZS87_HIBSY</name>
<dbReference type="Pfam" id="PF20431">
    <property type="entry name" value="E_motif"/>
    <property type="match status" value="1"/>
</dbReference>
<organism evidence="4 5">
    <name type="scientific">Hibiscus syriacus</name>
    <name type="common">Rose of Sharon</name>
    <dbReference type="NCBI Taxonomy" id="106335"/>
    <lineage>
        <taxon>Eukaryota</taxon>
        <taxon>Viridiplantae</taxon>
        <taxon>Streptophyta</taxon>
        <taxon>Embryophyta</taxon>
        <taxon>Tracheophyta</taxon>
        <taxon>Spermatophyta</taxon>
        <taxon>Magnoliopsida</taxon>
        <taxon>eudicotyledons</taxon>
        <taxon>Gunneridae</taxon>
        <taxon>Pentapetalae</taxon>
        <taxon>rosids</taxon>
        <taxon>malvids</taxon>
        <taxon>Malvales</taxon>
        <taxon>Malvaceae</taxon>
        <taxon>Malvoideae</taxon>
        <taxon>Hibiscus</taxon>
    </lineage>
</organism>
<dbReference type="EMBL" id="VEPZ02001106">
    <property type="protein sequence ID" value="KAE8694758.1"/>
    <property type="molecule type" value="Genomic_DNA"/>
</dbReference>
<feature type="repeat" description="PPR" evidence="3">
    <location>
        <begin position="438"/>
        <end position="472"/>
    </location>
</feature>
<evidence type="ECO:0000256" key="2">
    <source>
        <dbReference type="ARBA" id="ARBA00022737"/>
    </source>
</evidence>
<protein>
    <submittedName>
        <fullName evidence="4">Pentatricopeptide repeat-containing protein</fullName>
    </submittedName>
</protein>
<dbReference type="Pfam" id="PF13041">
    <property type="entry name" value="PPR_2"/>
    <property type="match status" value="3"/>
</dbReference>
<dbReference type="Pfam" id="PF01535">
    <property type="entry name" value="PPR"/>
    <property type="match status" value="7"/>
</dbReference>
<dbReference type="FunFam" id="1.25.40.10:FF:000144">
    <property type="entry name" value="Pentatricopeptide repeat-containing protein, mitochondrial"/>
    <property type="match status" value="1"/>
</dbReference>
<dbReference type="Gene3D" id="1.25.40.10">
    <property type="entry name" value="Tetratricopeptide repeat domain"/>
    <property type="match status" value="5"/>
</dbReference>
<dbReference type="SUPFAM" id="SSF48452">
    <property type="entry name" value="TPR-like"/>
    <property type="match status" value="1"/>
</dbReference>
<dbReference type="FunFam" id="1.25.40.10:FF:000125">
    <property type="entry name" value="Pentatricopeptide repeat-containing protein"/>
    <property type="match status" value="2"/>
</dbReference>
<feature type="repeat" description="PPR" evidence="3">
    <location>
        <begin position="268"/>
        <end position="302"/>
    </location>
</feature>
<dbReference type="PANTHER" id="PTHR47926:SF373">
    <property type="entry name" value="TETRATRICOPEPTIDE-LIKE HELICAL DOMAIN SUPERFAMILY, DYW DOMAIN-CONTAINING PROTEIN"/>
    <property type="match status" value="1"/>
</dbReference>
<dbReference type="NCBIfam" id="TIGR00756">
    <property type="entry name" value="PPR"/>
    <property type="match status" value="10"/>
</dbReference>
<comment type="similarity">
    <text evidence="1">Belongs to the PPR family. PCMP-H subfamily.</text>
</comment>
<feature type="repeat" description="PPR" evidence="3">
    <location>
        <begin position="144"/>
        <end position="178"/>
    </location>
</feature>
<dbReference type="InterPro" id="IPR046848">
    <property type="entry name" value="E_motif"/>
</dbReference>
<feature type="repeat" description="PPR" evidence="3">
    <location>
        <begin position="540"/>
        <end position="574"/>
    </location>
</feature>
<dbReference type="PROSITE" id="PS51375">
    <property type="entry name" value="PPR"/>
    <property type="match status" value="7"/>
</dbReference>
<dbReference type="GO" id="GO:0009451">
    <property type="term" value="P:RNA modification"/>
    <property type="evidence" value="ECO:0007669"/>
    <property type="project" value="InterPro"/>
</dbReference>
<sequence length="633" mass="71661">MFVISRALITFRCINKFTVLWSLNGLRSPLLVKRKSIITSIDYSINSSVAQSNWLITKLSKEGKICQARQLFDKMPERDKDVITWTAVISAYVRLGLIEEARKLFDRVDSRKNVVTWTAMLNGYMRSNRIVDAERLFEKMPVKNVVSWNTMVDGYVQNGMVDKAFEVFDEMPERNVVSWNTMLTALVQSGRVVDARAFFDKMPKRDVISWTAMVAGLAKNGRVDEARRVFDRMPERNVVSWNAMITGYAQNMKLDKAFDLFERMPEKDSSSWNGMITGFIQIGEFGKAEKLFGEMLCKNVVSWTTMITGYVQGEKSEEALKIFSKMLAENRVKPNEGTFVSVLSACSNLAGLIEGQQVHQTIVKTVYRRSEIVVSALINMYSKCGELSIARRMFDDGLINQRDVVSWNGMIAAYAHHGCGREAVSLFKRMSDLHFKPNDATYVALLSACSHSGMMEEGLRYFDELVRDKSIQVREEHYACLVDLFSRAGKLKEAFEFIVQLGIKPSVSIWEALLAGCHVHGDANLGKLVAKKILEAEPENAGTFLLLSNMYARGGKWREAAKVRLKMKDKGLKKQPGCSWIEVENKVHVFVVGAKSHSHAEFIYPLLHELHAKMSKAGNISNTNHVEEDFLVL</sequence>
<feature type="repeat" description="PPR" evidence="3">
    <location>
        <begin position="403"/>
        <end position="437"/>
    </location>
</feature>
<dbReference type="OrthoDB" id="185373at2759"/>
<dbReference type="FunFam" id="1.25.40.10:FF:000366">
    <property type="entry name" value="Pentatricopeptide (PPR) repeat-containing protein"/>
    <property type="match status" value="1"/>
</dbReference>
<dbReference type="PANTHER" id="PTHR47926">
    <property type="entry name" value="PENTATRICOPEPTIDE REPEAT-CONTAINING PROTEIN"/>
    <property type="match status" value="1"/>
</dbReference>
<dbReference type="GO" id="GO:0003723">
    <property type="term" value="F:RNA binding"/>
    <property type="evidence" value="ECO:0007669"/>
    <property type="project" value="InterPro"/>
</dbReference>
<evidence type="ECO:0000256" key="1">
    <source>
        <dbReference type="ARBA" id="ARBA00006643"/>
    </source>
</evidence>
<reference evidence="4" key="1">
    <citation type="submission" date="2019-09" db="EMBL/GenBank/DDBJ databases">
        <title>Draft genome information of white flower Hibiscus syriacus.</title>
        <authorList>
            <person name="Kim Y.-M."/>
        </authorList>
    </citation>
    <scope>NUCLEOTIDE SEQUENCE [LARGE SCALE GENOMIC DNA]</scope>
    <source>
        <strain evidence="4">YM2019G1</strain>
    </source>
</reference>
<proteinExistence type="inferred from homology"/>
<feature type="repeat" description="PPR" evidence="3">
    <location>
        <begin position="206"/>
        <end position="240"/>
    </location>
</feature>
<feature type="repeat" description="PPR" evidence="3">
    <location>
        <begin position="81"/>
        <end position="115"/>
    </location>
</feature>
<comment type="caution">
    <text evidence="4">The sequence shown here is derived from an EMBL/GenBank/DDBJ whole genome shotgun (WGS) entry which is preliminary data.</text>
</comment>
<evidence type="ECO:0000256" key="3">
    <source>
        <dbReference type="PROSITE-ProRule" id="PRU00708"/>
    </source>
</evidence>